<dbReference type="AlphaFoldDB" id="M1MYY4"/>
<evidence type="ECO:0000256" key="1">
    <source>
        <dbReference type="ARBA" id="ARBA00004651"/>
    </source>
</evidence>
<protein>
    <recommendedName>
        <fullName evidence="12">Polyprenol-phosphate-mannose-dependent alpha-(1-2)-phosphatidylinositol mannoside mannosyltransferase</fullName>
    </recommendedName>
</protein>
<evidence type="ECO:0000256" key="9">
    <source>
        <dbReference type="SAM" id="Phobius"/>
    </source>
</evidence>
<keyword evidence="4 9" id="KW-0812">Transmembrane</keyword>
<gene>
    <name evidence="10" type="ORF">A605_09560</name>
</gene>
<dbReference type="RefSeq" id="WP_015401333.1">
    <property type="nucleotide sequence ID" value="NC_020302.1"/>
</dbReference>
<keyword evidence="3" id="KW-0808">Transferase</keyword>
<evidence type="ECO:0000256" key="8">
    <source>
        <dbReference type="SAM" id="MobiDB-lite"/>
    </source>
</evidence>
<dbReference type="EMBL" id="CP003697">
    <property type="protein sequence ID" value="AGF72914.1"/>
    <property type="molecule type" value="Genomic_DNA"/>
</dbReference>
<comment type="subcellular location">
    <subcellularLocation>
        <location evidence="1">Cell membrane</location>
        <topology evidence="1">Multi-pass membrane protein</topology>
    </subcellularLocation>
</comment>
<dbReference type="OrthoDB" id="9774600at2"/>
<evidence type="ECO:0000313" key="11">
    <source>
        <dbReference type="Proteomes" id="UP000011723"/>
    </source>
</evidence>
<dbReference type="eggNOG" id="COG5650">
    <property type="taxonomic scope" value="Bacteria"/>
</dbReference>
<feature type="transmembrane region" description="Helical" evidence="9">
    <location>
        <begin position="364"/>
        <end position="382"/>
    </location>
</feature>
<dbReference type="PATRIC" id="fig|1121362.3.peg.1933"/>
<keyword evidence="5 9" id="KW-1133">Transmembrane helix</keyword>
<reference evidence="10 11" key="1">
    <citation type="journal article" date="2012" name="Stand. Genomic Sci.">
        <title>Genome sequence of the halotolerant bacterium Corynebacterium halotolerans type strain YIM 70093(T) (= DSM 44683(T)).</title>
        <authorList>
            <person name="Ruckert C."/>
            <person name="Albersmeier A."/>
            <person name="Al-Dilaimi A."/>
            <person name="Niehaus K."/>
            <person name="Szczepanowski R."/>
            <person name="Kalinowski J."/>
        </authorList>
    </citation>
    <scope>NUCLEOTIDE SEQUENCE [LARGE SCALE GENOMIC DNA]</scope>
    <source>
        <strain evidence="10">YIM 70093</strain>
    </source>
</reference>
<dbReference type="InterPro" id="IPR018584">
    <property type="entry name" value="GT87"/>
</dbReference>
<evidence type="ECO:0000256" key="3">
    <source>
        <dbReference type="ARBA" id="ARBA00022679"/>
    </source>
</evidence>
<feature type="transmembrane region" description="Helical" evidence="9">
    <location>
        <begin position="316"/>
        <end position="335"/>
    </location>
</feature>
<feature type="transmembrane region" description="Helical" evidence="9">
    <location>
        <begin position="287"/>
        <end position="304"/>
    </location>
</feature>
<feature type="transmembrane region" description="Helical" evidence="9">
    <location>
        <begin position="26"/>
        <end position="44"/>
    </location>
</feature>
<feature type="region of interest" description="Disordered" evidence="8">
    <location>
        <begin position="1"/>
        <end position="20"/>
    </location>
</feature>
<feature type="transmembrane region" description="Helical" evidence="9">
    <location>
        <begin position="108"/>
        <end position="135"/>
    </location>
</feature>
<dbReference type="Pfam" id="PF09594">
    <property type="entry name" value="GT87"/>
    <property type="match status" value="1"/>
</dbReference>
<feature type="compositionally biased region" description="Low complexity" evidence="8">
    <location>
        <begin position="1"/>
        <end position="17"/>
    </location>
</feature>
<proteinExistence type="inferred from homology"/>
<dbReference type="STRING" id="1121362.A605_09560"/>
<feature type="transmembrane region" description="Helical" evidence="9">
    <location>
        <begin position="341"/>
        <end position="357"/>
    </location>
</feature>
<accession>M1MYY4</accession>
<name>M1MYY4_9CORY</name>
<evidence type="ECO:0000313" key="10">
    <source>
        <dbReference type="EMBL" id="AGF72914.1"/>
    </source>
</evidence>
<feature type="transmembrane region" description="Helical" evidence="9">
    <location>
        <begin position="196"/>
        <end position="217"/>
    </location>
</feature>
<sequence>MPATSPTPDTAHADAPPRLAGPRHRVGTAVAVVAALAALVPWVFDLPALFSAGNDGILRYHIDFDVYREGGLAFLAGDNLYTRDYQVRGMNLPFTYPPLAAILFTPLAWVPLAAAAALWTVITAVLLWWCLVIVLRRCLPGLAAADHRVLATWVLPVALLFEPVRETLGFGQVNVLLMTLVLVDTLTRRPWLPRGVFIGLAAAIKLTPAVFILYFLVRRDWKGAATTVGSAVAFTLAAFVVSPTNSWTYWLDTLSNTGRIGGLAYTANQSIQGMLFRILPEDAVDPVWFGLVLVALAGIIAAMVRVHRAAPTPVDSAVGLVVLNSLVALVCSPVSWSHHWVWLVPLAAVTGAAAWGATSRGDRLVARLAGGVFALTVAAAWLQPHWNLPNTHDRELDWALWMQPLGNTYLIIAVFAVLSVLLVPRLLVPTVQGGGTASTARVAHGWAVVQLVLTVLLAAGSLILWFGYPTSGGLLSENAPARQLGGLPSPTTSLTFSTIWSIAAWPMIPSSGSGELGTGVNCSFSA</sequence>
<keyword evidence="6 9" id="KW-0472">Membrane</keyword>
<organism evidence="10 11">
    <name type="scientific">Corynebacterium halotolerans YIM 70093 = DSM 44683</name>
    <dbReference type="NCBI Taxonomy" id="1121362"/>
    <lineage>
        <taxon>Bacteria</taxon>
        <taxon>Bacillati</taxon>
        <taxon>Actinomycetota</taxon>
        <taxon>Actinomycetes</taxon>
        <taxon>Mycobacteriales</taxon>
        <taxon>Corynebacteriaceae</taxon>
        <taxon>Corynebacterium</taxon>
    </lineage>
</organism>
<keyword evidence="2" id="KW-1003">Cell membrane</keyword>
<dbReference type="Proteomes" id="UP000011723">
    <property type="component" value="Chromosome"/>
</dbReference>
<keyword evidence="11" id="KW-1185">Reference proteome</keyword>
<feature type="transmembrane region" description="Helical" evidence="9">
    <location>
        <begin position="448"/>
        <end position="468"/>
    </location>
</feature>
<evidence type="ECO:0008006" key="12">
    <source>
        <dbReference type="Google" id="ProtNLM"/>
    </source>
</evidence>
<dbReference type="GO" id="GO:0005886">
    <property type="term" value="C:plasma membrane"/>
    <property type="evidence" value="ECO:0007669"/>
    <property type="project" value="UniProtKB-SubCell"/>
</dbReference>
<feature type="transmembrane region" description="Helical" evidence="9">
    <location>
        <begin position="408"/>
        <end position="428"/>
    </location>
</feature>
<evidence type="ECO:0000256" key="2">
    <source>
        <dbReference type="ARBA" id="ARBA00022475"/>
    </source>
</evidence>
<feature type="transmembrane region" description="Helical" evidence="9">
    <location>
        <begin position="224"/>
        <end position="242"/>
    </location>
</feature>
<evidence type="ECO:0000256" key="6">
    <source>
        <dbReference type="ARBA" id="ARBA00023136"/>
    </source>
</evidence>
<dbReference type="KEGG" id="chn:A605_09560"/>
<evidence type="ECO:0000256" key="4">
    <source>
        <dbReference type="ARBA" id="ARBA00022692"/>
    </source>
</evidence>
<dbReference type="HOGENOM" id="CLU_034641_3_0_11"/>
<evidence type="ECO:0000256" key="5">
    <source>
        <dbReference type="ARBA" id="ARBA00022989"/>
    </source>
</evidence>
<comment type="similarity">
    <text evidence="7">Belongs to the glycosyltransferase 87 family.</text>
</comment>
<dbReference type="GO" id="GO:0016758">
    <property type="term" value="F:hexosyltransferase activity"/>
    <property type="evidence" value="ECO:0007669"/>
    <property type="project" value="InterPro"/>
</dbReference>
<evidence type="ECO:0000256" key="7">
    <source>
        <dbReference type="ARBA" id="ARBA00024033"/>
    </source>
</evidence>